<dbReference type="InterPro" id="IPR001451">
    <property type="entry name" value="Hexapep"/>
</dbReference>
<accession>A0A846TU96</accession>
<organism evidence="22 23">
    <name type="scientific">Mesobacillus selenatarsenatis</name>
    <dbReference type="NCBI Taxonomy" id="388741"/>
    <lineage>
        <taxon>Bacteria</taxon>
        <taxon>Bacillati</taxon>
        <taxon>Bacillota</taxon>
        <taxon>Bacilli</taxon>
        <taxon>Bacillales</taxon>
        <taxon>Bacillaceae</taxon>
        <taxon>Mesobacillus</taxon>
    </lineage>
</organism>
<feature type="domain" description="Nucleotidyl transferase" evidence="21">
    <location>
        <begin position="6"/>
        <end position="217"/>
    </location>
</feature>
<evidence type="ECO:0000256" key="17">
    <source>
        <dbReference type="ARBA" id="ARBA00048247"/>
    </source>
</evidence>
<name>A0A846TU96_9BACI</name>
<evidence type="ECO:0000256" key="10">
    <source>
        <dbReference type="ARBA" id="ARBA00022737"/>
    </source>
</evidence>
<feature type="region of interest" description="Linker" evidence="20">
    <location>
        <begin position="231"/>
        <end position="251"/>
    </location>
</feature>
<feature type="binding site" evidence="20">
    <location>
        <position position="366"/>
    </location>
    <ligand>
        <name>UDP-N-acetyl-alpha-D-glucosamine</name>
        <dbReference type="ChEBI" id="CHEBI:57705"/>
    </ligand>
</feature>
<evidence type="ECO:0000313" key="22">
    <source>
        <dbReference type="EMBL" id="NKE07855.1"/>
    </source>
</evidence>
<feature type="binding site" evidence="20">
    <location>
        <position position="170"/>
    </location>
    <ligand>
        <name>UDP-N-acetyl-alpha-D-glucosamine</name>
        <dbReference type="ChEBI" id="CHEBI:57705"/>
    </ligand>
</feature>
<comment type="function">
    <text evidence="19 20">Catalyzes the last two sequential reactions in the de novo biosynthetic pathway for UDP-N-acetylglucosamine (UDP-GlcNAc). The C-terminal domain catalyzes the transfer of acetyl group from acetyl coenzyme A to glucosamine-1-phosphate (GlcN-1-P) to produce N-acetylglucosamine-1-phosphate (GlcNAc-1-P), which is converted into UDP-GlcNAc by the transfer of uridine 5-monophosphate (from uridine 5-triphosphate), a reaction catalyzed by the N-terminal domain.</text>
</comment>
<feature type="binding site" evidence="20">
    <location>
        <begin position="9"/>
        <end position="12"/>
    </location>
    <ligand>
        <name>UDP-N-acetyl-alpha-D-glucosamine</name>
        <dbReference type="ChEBI" id="CHEBI:57705"/>
    </ligand>
</feature>
<gene>
    <name evidence="20 22" type="primary">glmU</name>
    <name evidence="22" type="ORF">GWK17_20620</name>
</gene>
<feature type="binding site" evidence="20">
    <location>
        <position position="73"/>
    </location>
    <ligand>
        <name>UDP-N-acetyl-alpha-D-glucosamine</name>
        <dbReference type="ChEBI" id="CHEBI:57705"/>
    </ligand>
</feature>
<dbReference type="InterPro" id="IPR011004">
    <property type="entry name" value="Trimer_LpxA-like_sf"/>
</dbReference>
<feature type="binding site" evidence="20">
    <location>
        <position position="228"/>
    </location>
    <ligand>
        <name>Mg(2+)</name>
        <dbReference type="ChEBI" id="CHEBI:18420"/>
    </ligand>
</feature>
<feature type="binding site" evidence="20">
    <location>
        <position position="140"/>
    </location>
    <ligand>
        <name>UDP-N-acetyl-alpha-D-glucosamine</name>
        <dbReference type="ChEBI" id="CHEBI:57705"/>
    </ligand>
</feature>
<evidence type="ECO:0000256" key="11">
    <source>
        <dbReference type="ARBA" id="ARBA00022842"/>
    </source>
</evidence>
<feature type="binding site" evidence="20">
    <location>
        <position position="103"/>
    </location>
    <ligand>
        <name>Mg(2+)</name>
        <dbReference type="ChEBI" id="CHEBI:18420"/>
    </ligand>
</feature>
<dbReference type="PANTHER" id="PTHR43584:SF3">
    <property type="entry name" value="BIFUNCTIONAL PROTEIN GLMU"/>
    <property type="match status" value="1"/>
</dbReference>
<evidence type="ECO:0000256" key="14">
    <source>
        <dbReference type="ARBA" id="ARBA00023268"/>
    </source>
</evidence>
<dbReference type="Pfam" id="PF00483">
    <property type="entry name" value="NTP_transferase"/>
    <property type="match status" value="1"/>
</dbReference>
<dbReference type="InterPro" id="IPR038009">
    <property type="entry name" value="GlmU_C_LbH"/>
</dbReference>
<dbReference type="PROSITE" id="PS00101">
    <property type="entry name" value="HEXAPEP_TRANSFERASES"/>
    <property type="match status" value="1"/>
</dbReference>
<dbReference type="EMBL" id="JAAVUM010000021">
    <property type="protein sequence ID" value="NKE07855.1"/>
    <property type="molecule type" value="Genomic_DNA"/>
</dbReference>
<sequence length="457" mass="49409">MSNRYAIILAAGQGTRMKSKLYKVLHPVCGKPMVQHVIDQVKSLDINEIVTIVGHGAEKVKEQLGEVSQYALQAEQLGTAHAVQQAGDMLADKEGVTIVVCGDTPLIKGETMEALFKHHEETSAKATILTARAEDPTGYGRIVRNSEGFVEKIVEHKDANEQERNINEINTGTYCFDNKMLFEAIQNVSNDNVQGEYYLPDVIEILKNQGEIVSAYVTDNFAETLGVNDRVALAQAERTMKNRINEYHMRNGVSIIDPDNTYIGPDVKVGQDTVIFPGTTLSGGTTIGSDCQIGPNTEISNCEIGNNTVIRQSAAFDSKIGSEVNIGPFAHIRPDSDIHDEVKIGNFVEIKKAVFGKGSKASHLSYIGDAEVGADVNIGCGSITVNYDGKNKFLTKIEDGVFIGCNSNLVAPVTIGKGAYVAAGSTITEDVPGEALALARARQVNKEDYVGKMNVKK</sequence>
<dbReference type="GO" id="GO:0019134">
    <property type="term" value="F:glucosamine-1-phosphate N-acetyltransferase activity"/>
    <property type="evidence" value="ECO:0007669"/>
    <property type="project" value="UniProtKB-UniRule"/>
</dbReference>
<dbReference type="HAMAP" id="MF_01631">
    <property type="entry name" value="GlmU"/>
    <property type="match status" value="1"/>
</dbReference>
<dbReference type="Gene3D" id="2.160.10.10">
    <property type="entry name" value="Hexapeptide repeat proteins"/>
    <property type="match status" value="1"/>
</dbReference>
<feature type="binding site" evidence="20">
    <location>
        <position position="377"/>
    </location>
    <ligand>
        <name>UDP-N-acetyl-alpha-D-glucosamine</name>
        <dbReference type="ChEBI" id="CHEBI:57705"/>
    </ligand>
</feature>
<feature type="region of interest" description="N-acetyltransferase" evidence="20">
    <location>
        <begin position="252"/>
        <end position="457"/>
    </location>
</feature>
<evidence type="ECO:0000256" key="15">
    <source>
        <dbReference type="ARBA" id="ARBA00023315"/>
    </source>
</evidence>
<keyword evidence="16 20" id="KW-0961">Cell wall biogenesis/degradation</keyword>
<comment type="subcellular location">
    <subcellularLocation>
        <location evidence="1 20">Cytoplasm</location>
    </subcellularLocation>
</comment>
<dbReference type="NCBIfam" id="NF010934">
    <property type="entry name" value="PRK14354.1"/>
    <property type="match status" value="1"/>
</dbReference>
<comment type="pathway">
    <text evidence="3 20">Nucleotide-sugar biosynthesis; UDP-N-acetyl-alpha-D-glucosamine biosynthesis; UDP-N-acetyl-alpha-D-glucosamine from N-acetyl-alpha-D-glucosamine 1-phosphate: step 1/1.</text>
</comment>
<dbReference type="GO" id="GO:0009252">
    <property type="term" value="P:peptidoglycan biosynthetic process"/>
    <property type="evidence" value="ECO:0007669"/>
    <property type="project" value="UniProtKB-UniRule"/>
</dbReference>
<evidence type="ECO:0000256" key="1">
    <source>
        <dbReference type="ARBA" id="ARBA00004496"/>
    </source>
</evidence>
<comment type="similarity">
    <text evidence="4 20">In the C-terminal section; belongs to the transferase hexapeptide repeat family.</text>
</comment>
<comment type="caution">
    <text evidence="20">Lacks conserved residue(s) required for the propagation of feature annotation.</text>
</comment>
<comment type="similarity">
    <text evidence="5 20">In the N-terminal section; belongs to the N-acetylglucosamine-1-phosphate uridyltransferase family.</text>
</comment>
<dbReference type="InterPro" id="IPR005882">
    <property type="entry name" value="Bifunctional_GlmU"/>
</dbReference>
<dbReference type="InterPro" id="IPR050065">
    <property type="entry name" value="GlmU-like"/>
</dbReference>
<comment type="catalytic activity">
    <reaction evidence="18 20">
        <text>N-acetyl-alpha-D-glucosamine 1-phosphate + UTP + H(+) = UDP-N-acetyl-alpha-D-glucosamine + diphosphate</text>
        <dbReference type="Rhea" id="RHEA:13509"/>
        <dbReference type="ChEBI" id="CHEBI:15378"/>
        <dbReference type="ChEBI" id="CHEBI:33019"/>
        <dbReference type="ChEBI" id="CHEBI:46398"/>
        <dbReference type="ChEBI" id="CHEBI:57705"/>
        <dbReference type="ChEBI" id="CHEBI:57776"/>
        <dbReference type="EC" id="2.7.7.23"/>
    </reaction>
</comment>
<dbReference type="NCBIfam" id="TIGR01173">
    <property type="entry name" value="glmU"/>
    <property type="match status" value="1"/>
</dbReference>
<feature type="binding site" evidence="20">
    <location>
        <position position="155"/>
    </location>
    <ligand>
        <name>UDP-N-acetyl-alpha-D-glucosamine</name>
        <dbReference type="ChEBI" id="CHEBI:57705"/>
    </ligand>
</feature>
<feature type="binding site" evidence="20">
    <location>
        <position position="351"/>
    </location>
    <ligand>
        <name>UDP-N-acetyl-alpha-D-glucosamine</name>
        <dbReference type="ChEBI" id="CHEBI:57705"/>
    </ligand>
</feature>
<dbReference type="Gene3D" id="3.90.550.10">
    <property type="entry name" value="Spore Coat Polysaccharide Biosynthesis Protein SpsA, Chain A"/>
    <property type="match status" value="1"/>
</dbReference>
<dbReference type="UniPathway" id="UPA00973"/>
<keyword evidence="13 20" id="KW-0573">Peptidoglycan synthesis</keyword>
<feature type="binding site" evidence="20">
    <location>
        <position position="23"/>
    </location>
    <ligand>
        <name>UDP-N-acetyl-alpha-D-glucosamine</name>
        <dbReference type="ChEBI" id="CHEBI:57705"/>
    </ligand>
</feature>
<keyword evidence="10 20" id="KW-0677">Repeat</keyword>
<dbReference type="GO" id="GO:0000287">
    <property type="term" value="F:magnesium ion binding"/>
    <property type="evidence" value="ECO:0007669"/>
    <property type="project" value="UniProtKB-UniRule"/>
</dbReference>
<feature type="binding site" evidence="20">
    <location>
        <position position="333"/>
    </location>
    <ligand>
        <name>UDP-N-acetyl-alpha-D-glucosamine</name>
        <dbReference type="ChEBI" id="CHEBI:57705"/>
    </ligand>
</feature>
<dbReference type="CDD" id="cd03353">
    <property type="entry name" value="LbH_GlmU_C"/>
    <property type="match status" value="1"/>
</dbReference>
<evidence type="ECO:0000256" key="4">
    <source>
        <dbReference type="ARBA" id="ARBA00007707"/>
    </source>
</evidence>
<evidence type="ECO:0000256" key="8">
    <source>
        <dbReference type="ARBA" id="ARBA00022695"/>
    </source>
</evidence>
<evidence type="ECO:0000256" key="9">
    <source>
        <dbReference type="ARBA" id="ARBA00022723"/>
    </source>
</evidence>
<evidence type="ECO:0000256" key="16">
    <source>
        <dbReference type="ARBA" id="ARBA00023316"/>
    </source>
</evidence>
<feature type="active site" description="Proton acceptor" evidence="20">
    <location>
        <position position="363"/>
    </location>
</feature>
<dbReference type="InterPro" id="IPR005835">
    <property type="entry name" value="NTP_transferase_dom"/>
</dbReference>
<dbReference type="GO" id="GO:0009245">
    <property type="term" value="P:lipid A biosynthetic process"/>
    <property type="evidence" value="ECO:0007669"/>
    <property type="project" value="UniProtKB-UniRule"/>
</dbReference>
<evidence type="ECO:0000256" key="18">
    <source>
        <dbReference type="ARBA" id="ARBA00048493"/>
    </source>
</evidence>
<feature type="binding site" evidence="20">
    <location>
        <position position="423"/>
    </location>
    <ligand>
        <name>acetyl-CoA</name>
        <dbReference type="ChEBI" id="CHEBI:57288"/>
    </ligand>
</feature>
<evidence type="ECO:0000256" key="5">
    <source>
        <dbReference type="ARBA" id="ARBA00007947"/>
    </source>
</evidence>
<feature type="region of interest" description="Pyrophosphorylase" evidence="20">
    <location>
        <begin position="1"/>
        <end position="230"/>
    </location>
</feature>
<proteinExistence type="inferred from homology"/>
<evidence type="ECO:0000256" key="20">
    <source>
        <dbReference type="HAMAP-Rule" id="MF_01631"/>
    </source>
</evidence>
<reference evidence="22 23" key="1">
    <citation type="submission" date="2020-03" db="EMBL/GenBank/DDBJ databases">
        <authorList>
            <person name="Sun Q."/>
        </authorList>
    </citation>
    <scope>NUCLEOTIDE SEQUENCE [LARGE SCALE GENOMIC DNA]</scope>
    <source>
        <strain evidence="22 23">KACC 21451</strain>
    </source>
</reference>
<comment type="catalytic activity">
    <reaction evidence="17 20">
        <text>alpha-D-glucosamine 1-phosphate + acetyl-CoA = N-acetyl-alpha-D-glucosamine 1-phosphate + CoA + H(+)</text>
        <dbReference type="Rhea" id="RHEA:13725"/>
        <dbReference type="ChEBI" id="CHEBI:15378"/>
        <dbReference type="ChEBI" id="CHEBI:57287"/>
        <dbReference type="ChEBI" id="CHEBI:57288"/>
        <dbReference type="ChEBI" id="CHEBI:57776"/>
        <dbReference type="ChEBI" id="CHEBI:58516"/>
        <dbReference type="EC" id="2.3.1.157"/>
    </reaction>
</comment>
<dbReference type="PANTHER" id="PTHR43584">
    <property type="entry name" value="NUCLEOTIDYL TRANSFERASE"/>
    <property type="match status" value="1"/>
</dbReference>
<dbReference type="AlphaFoldDB" id="A0A846TU96"/>
<comment type="pathway">
    <text evidence="2 20">Nucleotide-sugar biosynthesis; UDP-N-acetyl-alpha-D-glucosamine biosynthesis; N-acetyl-alpha-D-glucosamine 1-phosphate from alpha-D-glucosamine 6-phosphate (route II): step 2/2.</text>
</comment>
<protein>
    <recommendedName>
        <fullName evidence="20">Bifunctional protein GlmU</fullName>
    </recommendedName>
    <domain>
        <recommendedName>
            <fullName evidence="20">UDP-N-acetylglucosamine pyrophosphorylase</fullName>
            <ecNumber evidence="20">2.7.7.23</ecNumber>
        </recommendedName>
        <alternativeName>
            <fullName evidence="20">N-acetylglucosamine-1-phosphate uridyltransferase</fullName>
        </alternativeName>
    </domain>
    <domain>
        <recommendedName>
            <fullName evidence="20">Glucosamine-1-phosphate N-acetyltransferase</fullName>
            <ecNumber evidence="20">2.3.1.157</ecNumber>
        </recommendedName>
    </domain>
</protein>
<dbReference type="EC" id="2.7.7.23" evidence="20"/>
<evidence type="ECO:0000259" key="21">
    <source>
        <dbReference type="Pfam" id="PF00483"/>
    </source>
</evidence>
<keyword evidence="14 20" id="KW-0511">Multifunctional enzyme</keyword>
<keyword evidence="15 20" id="KW-0012">Acyltransferase</keyword>
<comment type="subunit">
    <text evidence="20">Homotrimer.</text>
</comment>
<evidence type="ECO:0000256" key="3">
    <source>
        <dbReference type="ARBA" id="ARBA00005208"/>
    </source>
</evidence>
<feature type="binding site" evidence="20">
    <location>
        <position position="440"/>
    </location>
    <ligand>
        <name>acetyl-CoA</name>
        <dbReference type="ChEBI" id="CHEBI:57288"/>
    </ligand>
</feature>
<keyword evidence="8 20" id="KW-0548">Nucleotidyltransferase</keyword>
<dbReference type="SUPFAM" id="SSF51161">
    <property type="entry name" value="Trimeric LpxA-like enzymes"/>
    <property type="match status" value="1"/>
</dbReference>
<evidence type="ECO:0000256" key="2">
    <source>
        <dbReference type="ARBA" id="ARBA00005166"/>
    </source>
</evidence>
<dbReference type="GO" id="GO:0000902">
    <property type="term" value="P:cell morphogenesis"/>
    <property type="evidence" value="ECO:0007669"/>
    <property type="project" value="UniProtKB-UniRule"/>
</dbReference>
<feature type="binding site" evidence="20">
    <location>
        <begin position="78"/>
        <end position="79"/>
    </location>
    <ligand>
        <name>UDP-N-acetyl-alpha-D-glucosamine</name>
        <dbReference type="ChEBI" id="CHEBI:57705"/>
    </ligand>
</feature>
<evidence type="ECO:0000313" key="23">
    <source>
        <dbReference type="Proteomes" id="UP000587942"/>
    </source>
</evidence>
<evidence type="ECO:0000256" key="19">
    <source>
        <dbReference type="ARBA" id="ARBA00049628"/>
    </source>
</evidence>
<comment type="caution">
    <text evidence="22">The sequence shown here is derived from an EMBL/GenBank/DDBJ whole genome shotgun (WGS) entry which is preliminary data.</text>
</comment>
<dbReference type="GO" id="GO:0071555">
    <property type="term" value="P:cell wall organization"/>
    <property type="evidence" value="ECO:0007669"/>
    <property type="project" value="UniProtKB-KW"/>
</dbReference>
<comment type="pathway">
    <text evidence="20">Bacterial outer membrane biogenesis; LPS lipid A biosynthesis.</text>
</comment>
<keyword evidence="11 20" id="KW-0460">Magnesium</keyword>
<dbReference type="Pfam" id="PF00132">
    <property type="entry name" value="Hexapep"/>
    <property type="match status" value="3"/>
</dbReference>
<dbReference type="GO" id="GO:0005737">
    <property type="term" value="C:cytoplasm"/>
    <property type="evidence" value="ECO:0007669"/>
    <property type="project" value="UniProtKB-SubCell"/>
</dbReference>
<evidence type="ECO:0000256" key="12">
    <source>
        <dbReference type="ARBA" id="ARBA00022960"/>
    </source>
</evidence>
<dbReference type="GO" id="GO:0016020">
    <property type="term" value="C:membrane"/>
    <property type="evidence" value="ECO:0007669"/>
    <property type="project" value="GOC"/>
</dbReference>
<keyword evidence="12 20" id="KW-0133">Cell shape</keyword>
<dbReference type="SUPFAM" id="SSF53448">
    <property type="entry name" value="Nucleotide-diphospho-sugar transferases"/>
    <property type="match status" value="1"/>
</dbReference>
<dbReference type="Proteomes" id="UP000587942">
    <property type="component" value="Unassembled WGS sequence"/>
</dbReference>
<evidence type="ECO:0000256" key="7">
    <source>
        <dbReference type="ARBA" id="ARBA00022679"/>
    </source>
</evidence>
<dbReference type="UniPathway" id="UPA00113">
    <property type="reaction ID" value="UER00532"/>
</dbReference>
<dbReference type="GO" id="GO:0008360">
    <property type="term" value="P:regulation of cell shape"/>
    <property type="evidence" value="ECO:0007669"/>
    <property type="project" value="UniProtKB-KW"/>
</dbReference>
<feature type="binding site" evidence="20">
    <location>
        <position position="228"/>
    </location>
    <ligand>
        <name>UDP-N-acetyl-alpha-D-glucosamine</name>
        <dbReference type="ChEBI" id="CHEBI:57705"/>
    </ligand>
</feature>
<keyword evidence="9 20" id="KW-0479">Metal-binding</keyword>
<dbReference type="GO" id="GO:0003977">
    <property type="term" value="F:UDP-N-acetylglucosamine diphosphorylase activity"/>
    <property type="evidence" value="ECO:0007669"/>
    <property type="project" value="UniProtKB-UniRule"/>
</dbReference>
<dbReference type="InterPro" id="IPR029044">
    <property type="entry name" value="Nucleotide-diphossugar_trans"/>
</dbReference>
<dbReference type="EC" id="2.3.1.157" evidence="20"/>
<evidence type="ECO:0000256" key="6">
    <source>
        <dbReference type="ARBA" id="ARBA00022490"/>
    </source>
</evidence>
<dbReference type="RefSeq" id="WP_167834217.1">
    <property type="nucleotide sequence ID" value="NZ_JAAVUM010000021.1"/>
</dbReference>
<feature type="binding site" evidence="20">
    <location>
        <begin position="386"/>
        <end position="387"/>
    </location>
    <ligand>
        <name>acetyl-CoA</name>
        <dbReference type="ChEBI" id="CHEBI:57288"/>
    </ligand>
</feature>
<dbReference type="CDD" id="cd02540">
    <property type="entry name" value="GT2_GlmU_N_bac"/>
    <property type="match status" value="1"/>
</dbReference>
<dbReference type="GO" id="GO:0006048">
    <property type="term" value="P:UDP-N-acetylglucosamine biosynthetic process"/>
    <property type="evidence" value="ECO:0007669"/>
    <property type="project" value="UniProtKB-UniPathway"/>
</dbReference>
<keyword evidence="6 20" id="KW-0963">Cytoplasm</keyword>
<evidence type="ECO:0000256" key="13">
    <source>
        <dbReference type="ARBA" id="ARBA00022984"/>
    </source>
</evidence>
<dbReference type="InterPro" id="IPR018357">
    <property type="entry name" value="Hexapep_transf_CS"/>
</dbReference>
<keyword evidence="7 20" id="KW-0808">Transferase</keyword>
<comment type="cofactor">
    <cofactor evidence="20">
        <name>Mg(2+)</name>
        <dbReference type="ChEBI" id="CHEBI:18420"/>
    </cofactor>
    <text evidence="20">Binds 1 Mg(2+) ion per subunit.</text>
</comment>